<organism evidence="2 3">
    <name type="scientific">Knufia peltigerae</name>
    <dbReference type="NCBI Taxonomy" id="1002370"/>
    <lineage>
        <taxon>Eukaryota</taxon>
        <taxon>Fungi</taxon>
        <taxon>Dikarya</taxon>
        <taxon>Ascomycota</taxon>
        <taxon>Pezizomycotina</taxon>
        <taxon>Eurotiomycetes</taxon>
        <taxon>Chaetothyriomycetidae</taxon>
        <taxon>Chaetothyriales</taxon>
        <taxon>Trichomeriaceae</taxon>
        <taxon>Knufia</taxon>
    </lineage>
</organism>
<evidence type="ECO:0000256" key="1">
    <source>
        <dbReference type="SAM" id="MobiDB-lite"/>
    </source>
</evidence>
<reference evidence="2" key="1">
    <citation type="submission" date="2022-10" db="EMBL/GenBank/DDBJ databases">
        <title>Culturing micro-colonial fungi from biological soil crusts in the Mojave desert and describing Neophaeococcomyces mojavensis, and introducing the new genera and species Taxawa tesnikishii.</title>
        <authorList>
            <person name="Kurbessoian T."/>
            <person name="Stajich J.E."/>
        </authorList>
    </citation>
    <scope>NUCLEOTIDE SEQUENCE</scope>
    <source>
        <strain evidence="2">TK_35</strain>
    </source>
</reference>
<name>A0AA38XHU1_9EURO</name>
<dbReference type="Proteomes" id="UP001172681">
    <property type="component" value="Unassembled WGS sequence"/>
</dbReference>
<comment type="caution">
    <text evidence="2">The sequence shown here is derived from an EMBL/GenBank/DDBJ whole genome shotgun (WGS) entry which is preliminary data.</text>
</comment>
<evidence type="ECO:0000313" key="3">
    <source>
        <dbReference type="Proteomes" id="UP001172681"/>
    </source>
</evidence>
<dbReference type="EMBL" id="JAPDRN010000195">
    <property type="protein sequence ID" value="KAJ9613749.1"/>
    <property type="molecule type" value="Genomic_DNA"/>
</dbReference>
<accession>A0AA38XHU1</accession>
<proteinExistence type="predicted"/>
<evidence type="ECO:0000313" key="2">
    <source>
        <dbReference type="EMBL" id="KAJ9613749.1"/>
    </source>
</evidence>
<keyword evidence="3" id="KW-1185">Reference proteome</keyword>
<feature type="region of interest" description="Disordered" evidence="1">
    <location>
        <begin position="93"/>
        <end position="114"/>
    </location>
</feature>
<sequence length="152" mass="16613">MSSTPGLLTKDGDTTVVWINDASGTELVWFEVKAKQASIAQERRVAHLSAAGAPPDKVEDLRPAAKWFAPSQEIEVGLVMKVNPLCHGCARYEKQEQRPASDRPRDDTEQKVGVEIKGPLSPNWLLLTGIRQRAPSGSLSARAISCTLPWLL</sequence>
<dbReference type="AlphaFoldDB" id="A0AA38XHU1"/>
<protein>
    <submittedName>
        <fullName evidence="2">Uncharacterized protein</fullName>
    </submittedName>
</protein>
<gene>
    <name evidence="2" type="ORF">H2204_014675</name>
</gene>